<dbReference type="GO" id="GO:0015031">
    <property type="term" value="P:protein transport"/>
    <property type="evidence" value="ECO:0007669"/>
    <property type="project" value="UniProtKB-KW"/>
</dbReference>
<dbReference type="Proteomes" id="UP000274429">
    <property type="component" value="Unassembled WGS sequence"/>
</dbReference>
<dbReference type="EMBL" id="UYWX01020566">
    <property type="protein sequence ID" value="VDM33332.1"/>
    <property type="molecule type" value="Genomic_DNA"/>
</dbReference>
<proteinExistence type="inferred from homology"/>
<evidence type="ECO:0000256" key="3">
    <source>
        <dbReference type="ARBA" id="ARBA00022448"/>
    </source>
</evidence>
<dbReference type="InterPro" id="IPR022775">
    <property type="entry name" value="AP_mu_sigma_su"/>
</dbReference>
<evidence type="ECO:0000313" key="8">
    <source>
        <dbReference type="Proteomes" id="UP000274429"/>
    </source>
</evidence>
<evidence type="ECO:0000256" key="2">
    <source>
        <dbReference type="ARBA" id="ARBA00006972"/>
    </source>
</evidence>
<evidence type="ECO:0000256" key="4">
    <source>
        <dbReference type="ARBA" id="ARBA00022927"/>
    </source>
</evidence>
<dbReference type="PANTHER" id="PTHR11753">
    <property type="entry name" value="ADAPTOR COMPLEXES SMALL SUBUNIT FAMILY"/>
    <property type="match status" value="1"/>
</dbReference>
<keyword evidence="4" id="KW-0653">Protein transport</keyword>
<dbReference type="SUPFAM" id="SSF64356">
    <property type="entry name" value="SNARE-like"/>
    <property type="match status" value="1"/>
</dbReference>
<comment type="similarity">
    <text evidence="2">Belongs to the adaptor complexes small subunit family.</text>
</comment>
<evidence type="ECO:0000313" key="7">
    <source>
        <dbReference type="EMBL" id="VDM33332.1"/>
    </source>
</evidence>
<dbReference type="STRING" id="6205.A0A0R3X5H4"/>
<evidence type="ECO:0000259" key="6">
    <source>
        <dbReference type="Pfam" id="PF01217"/>
    </source>
</evidence>
<keyword evidence="5" id="KW-0472">Membrane</keyword>
<dbReference type="InterPro" id="IPR016635">
    <property type="entry name" value="AP_complex_ssu"/>
</dbReference>
<evidence type="ECO:0000313" key="9">
    <source>
        <dbReference type="WBParaSite" id="TTAC_0000871701-mRNA-1"/>
    </source>
</evidence>
<dbReference type="OrthoDB" id="10261046at2759"/>
<dbReference type="GO" id="GO:0012505">
    <property type="term" value="C:endomembrane system"/>
    <property type="evidence" value="ECO:0007669"/>
    <property type="project" value="UniProtKB-SubCell"/>
</dbReference>
<dbReference type="InterPro" id="IPR011012">
    <property type="entry name" value="Longin-like_dom_sf"/>
</dbReference>
<organism evidence="9">
    <name type="scientific">Hydatigena taeniaeformis</name>
    <name type="common">Feline tapeworm</name>
    <name type="synonym">Taenia taeniaeformis</name>
    <dbReference type="NCBI Taxonomy" id="6205"/>
    <lineage>
        <taxon>Eukaryota</taxon>
        <taxon>Metazoa</taxon>
        <taxon>Spiralia</taxon>
        <taxon>Lophotrochozoa</taxon>
        <taxon>Platyhelminthes</taxon>
        <taxon>Cestoda</taxon>
        <taxon>Eucestoda</taxon>
        <taxon>Cyclophyllidea</taxon>
        <taxon>Taeniidae</taxon>
        <taxon>Hydatigera</taxon>
    </lineage>
</organism>
<reference evidence="7 8" key="2">
    <citation type="submission" date="2018-11" db="EMBL/GenBank/DDBJ databases">
        <authorList>
            <consortium name="Pathogen Informatics"/>
        </authorList>
    </citation>
    <scope>NUCLEOTIDE SEQUENCE [LARGE SCALE GENOMIC DNA]</scope>
</reference>
<dbReference type="WBParaSite" id="TTAC_0000871701-mRNA-1">
    <property type="protein sequence ID" value="TTAC_0000871701-mRNA-1"/>
    <property type="gene ID" value="TTAC_0000871701"/>
</dbReference>
<comment type="subcellular location">
    <subcellularLocation>
        <location evidence="1">Endomembrane system</location>
    </subcellularLocation>
</comment>
<keyword evidence="8" id="KW-1185">Reference proteome</keyword>
<reference evidence="9" key="1">
    <citation type="submission" date="2017-02" db="UniProtKB">
        <authorList>
            <consortium name="WormBaseParasite"/>
        </authorList>
    </citation>
    <scope>IDENTIFICATION</scope>
</reference>
<keyword evidence="3" id="KW-0813">Transport</keyword>
<sequence>MIKGVVICNTSGKPRLIKFYDETTEKEKAEFLREAYSLLHRRANSSCNFLEAPTEHDLYRIVYRRYSSIYIIFCVDFAESELGILDLIQVFVDLLDKTFENICELDLIFNADKVHHLLNEIICGGMVLETNHTEILSRFNEQQRLGDGYTDCVDCSNTKTSFLSNRLLSSMKVGSNLIASVVPSSSAREWASGLAASATTLRISKRLGFQSISDDPDDQNVSGSGESERLCL</sequence>
<dbReference type="AlphaFoldDB" id="A0A0R3X5H4"/>
<protein>
    <submittedName>
        <fullName evidence="9">Clat_adaptor_s domain-containing protein</fullName>
    </submittedName>
</protein>
<evidence type="ECO:0000256" key="1">
    <source>
        <dbReference type="ARBA" id="ARBA00004308"/>
    </source>
</evidence>
<evidence type="ECO:0000256" key="5">
    <source>
        <dbReference type="ARBA" id="ARBA00023136"/>
    </source>
</evidence>
<accession>A0A0R3X5H4</accession>
<dbReference type="Pfam" id="PF01217">
    <property type="entry name" value="Clat_adaptor_s"/>
    <property type="match status" value="1"/>
</dbReference>
<dbReference type="Gene3D" id="3.30.450.60">
    <property type="match status" value="1"/>
</dbReference>
<feature type="domain" description="AP complex mu/sigma subunit" evidence="6">
    <location>
        <begin position="1"/>
        <end position="144"/>
    </location>
</feature>
<gene>
    <name evidence="7" type="ORF">TTAC_LOCUS8702</name>
</gene>
<name>A0A0R3X5H4_HYDTA</name>